<dbReference type="Proteomes" id="UP000886724">
    <property type="component" value="Unassembled WGS sequence"/>
</dbReference>
<evidence type="ECO:0000313" key="2">
    <source>
        <dbReference type="EMBL" id="HIX81237.1"/>
    </source>
</evidence>
<dbReference type="EMBL" id="DXET01000103">
    <property type="protein sequence ID" value="HIX81237.1"/>
    <property type="molecule type" value="Genomic_DNA"/>
</dbReference>
<sequence length="124" mass="14239">MAEDKFTYKYSAKEYNEAKKIRDKYLPKKESKLEQLQKLDQSVTKKATAYAITFGVLSSLLLGIGLYFTIELEATRFVEGIIIGCIGILGICLVYPFYKKILTKERNKISNKILQLSEEIMKNN</sequence>
<gene>
    <name evidence="2" type="ORF">H9980_04595</name>
</gene>
<name>A0A9D2BMT0_9FIRM</name>
<proteinExistence type="predicted"/>
<evidence type="ECO:0000313" key="3">
    <source>
        <dbReference type="Proteomes" id="UP000886724"/>
    </source>
</evidence>
<feature type="transmembrane region" description="Helical" evidence="1">
    <location>
        <begin position="80"/>
        <end position="98"/>
    </location>
</feature>
<evidence type="ECO:0008006" key="4">
    <source>
        <dbReference type="Google" id="ProtNLM"/>
    </source>
</evidence>
<keyword evidence="1" id="KW-1133">Transmembrane helix</keyword>
<evidence type="ECO:0000256" key="1">
    <source>
        <dbReference type="SAM" id="Phobius"/>
    </source>
</evidence>
<reference evidence="2" key="1">
    <citation type="journal article" date="2021" name="PeerJ">
        <title>Extensive microbial diversity within the chicken gut microbiome revealed by metagenomics and culture.</title>
        <authorList>
            <person name="Gilroy R."/>
            <person name="Ravi A."/>
            <person name="Getino M."/>
            <person name="Pursley I."/>
            <person name="Horton D.L."/>
            <person name="Alikhan N.F."/>
            <person name="Baker D."/>
            <person name="Gharbi K."/>
            <person name="Hall N."/>
            <person name="Watson M."/>
            <person name="Adriaenssens E.M."/>
            <person name="Foster-Nyarko E."/>
            <person name="Jarju S."/>
            <person name="Secka A."/>
            <person name="Antonio M."/>
            <person name="Oren A."/>
            <person name="Chaudhuri R.R."/>
            <person name="La Ragione R."/>
            <person name="Hildebrand F."/>
            <person name="Pallen M.J."/>
        </authorList>
    </citation>
    <scope>NUCLEOTIDE SEQUENCE</scope>
    <source>
        <strain evidence="2">ChiGjej1B1-14440</strain>
    </source>
</reference>
<comment type="caution">
    <text evidence="2">The sequence shown here is derived from an EMBL/GenBank/DDBJ whole genome shotgun (WGS) entry which is preliminary data.</text>
</comment>
<reference evidence="2" key="2">
    <citation type="submission" date="2021-04" db="EMBL/GenBank/DDBJ databases">
        <authorList>
            <person name="Gilroy R."/>
        </authorList>
    </citation>
    <scope>NUCLEOTIDE SEQUENCE</scope>
    <source>
        <strain evidence="2">ChiGjej1B1-14440</strain>
    </source>
</reference>
<dbReference type="AlphaFoldDB" id="A0A9D2BMT0"/>
<accession>A0A9D2BMT0</accession>
<feature type="transmembrane region" description="Helical" evidence="1">
    <location>
        <begin position="47"/>
        <end position="68"/>
    </location>
</feature>
<protein>
    <recommendedName>
        <fullName evidence="4">Dihydropteridine reductase</fullName>
    </recommendedName>
</protein>
<keyword evidence="1" id="KW-0812">Transmembrane</keyword>
<keyword evidence="1" id="KW-0472">Membrane</keyword>
<organism evidence="2 3">
    <name type="scientific">Candidatus Erysipelatoclostridium merdavium</name>
    <dbReference type="NCBI Taxonomy" id="2838566"/>
    <lineage>
        <taxon>Bacteria</taxon>
        <taxon>Bacillati</taxon>
        <taxon>Bacillota</taxon>
        <taxon>Erysipelotrichia</taxon>
        <taxon>Erysipelotrichales</taxon>
        <taxon>Erysipelotrichales incertae sedis</taxon>
    </lineage>
</organism>